<dbReference type="EnsemblProtists" id="PYU1_T004421">
    <property type="protein sequence ID" value="PYU1_T004421"/>
    <property type="gene ID" value="PYU1_G004411"/>
</dbReference>
<dbReference type="HOGENOM" id="CLU_056474_0_0_1"/>
<dbReference type="STRING" id="431595.K3WHH9"/>
<dbReference type="AlphaFoldDB" id="K3WHH9"/>
<organism evidence="3 4">
    <name type="scientific">Globisporangium ultimum (strain ATCC 200006 / CBS 805.95 / DAOM BR144)</name>
    <name type="common">Pythium ultimum</name>
    <dbReference type="NCBI Taxonomy" id="431595"/>
    <lineage>
        <taxon>Eukaryota</taxon>
        <taxon>Sar</taxon>
        <taxon>Stramenopiles</taxon>
        <taxon>Oomycota</taxon>
        <taxon>Peronosporomycetes</taxon>
        <taxon>Pythiales</taxon>
        <taxon>Pythiaceae</taxon>
        <taxon>Globisporangium</taxon>
    </lineage>
</organism>
<dbReference type="InterPro" id="IPR044736">
    <property type="entry name" value="Gid1/RanBPM/SPLA_SPRY"/>
</dbReference>
<dbReference type="InterPro" id="IPR013320">
    <property type="entry name" value="ConA-like_dom_sf"/>
</dbReference>
<sequence>MVSVCSFGSELPMQSKLRTYVVLTAKPRTKHLPRTCSSISTTSSNSSTASEDEDDDDDDAYLVGDGFSSLGLDCNMAYESYAAVASRYNASNNGRNGSSPRELRWSDLNLKSRGPRVELSKFMTTKTSQKARKRYLKKGAANTAAVAHNEDNGLFAMHTLELCLEFLNVQDLQNGTLVCSEFYKIITSTKRLLPSLYSQKWRPFTTQALPPAYLKASYQDQLKMCLNRKPVIEYPLVTRSSVKQNPVNGMYEIHNNSMLRSFERGSVDSVRGTKALPVLPCAQALQKQISYYEVSMKGSGSVGVASISDEDSRNAYGFGSEEHLGWKGISYGYHGNDGDFVYNDGTAPYGGEWTPLGPSWGAVGGQDDKDAATFTIGCGFNHTTGQLFFTLNGKLAGIAPVAILKGEYAAAVSLHSYGDSATLNVGTVPFLFDVESFCASP</sequence>
<dbReference type="PANTHER" id="PTHR12864">
    <property type="entry name" value="RAN BINDING PROTEIN 9-RELATED"/>
    <property type="match status" value="1"/>
</dbReference>
<dbReference type="SUPFAM" id="SSF49899">
    <property type="entry name" value="Concanavalin A-like lectins/glucanases"/>
    <property type="match status" value="1"/>
</dbReference>
<accession>K3WHH9</accession>
<name>K3WHH9_GLOUD</name>
<evidence type="ECO:0000313" key="3">
    <source>
        <dbReference type="EnsemblProtists" id="PYU1_T004421"/>
    </source>
</evidence>
<dbReference type="InParanoid" id="K3WHH9"/>
<dbReference type="EMBL" id="GL376631">
    <property type="status" value="NOT_ANNOTATED_CDS"/>
    <property type="molecule type" value="Genomic_DNA"/>
</dbReference>
<dbReference type="Proteomes" id="UP000019132">
    <property type="component" value="Unassembled WGS sequence"/>
</dbReference>
<dbReference type="eggNOG" id="KOG1477">
    <property type="taxonomic scope" value="Eukaryota"/>
</dbReference>
<dbReference type="Gene3D" id="2.60.120.920">
    <property type="match status" value="1"/>
</dbReference>
<dbReference type="OMA" id="YGYHGND"/>
<keyword evidence="4" id="KW-1185">Reference proteome</keyword>
<reference evidence="3" key="3">
    <citation type="submission" date="2015-02" db="UniProtKB">
        <authorList>
            <consortium name="EnsemblProtists"/>
        </authorList>
    </citation>
    <scope>IDENTIFICATION</scope>
    <source>
        <strain evidence="3">DAOM BR144</strain>
    </source>
</reference>
<feature type="compositionally biased region" description="Low complexity" evidence="1">
    <location>
        <begin position="37"/>
        <end position="49"/>
    </location>
</feature>
<proteinExistence type="predicted"/>
<feature type="domain" description="SPRY" evidence="2">
    <location>
        <begin position="287"/>
        <end position="429"/>
    </location>
</feature>
<reference evidence="4" key="2">
    <citation type="submission" date="2010-04" db="EMBL/GenBank/DDBJ databases">
        <authorList>
            <person name="Buell R."/>
            <person name="Hamilton J."/>
            <person name="Hostetler J."/>
        </authorList>
    </citation>
    <scope>NUCLEOTIDE SEQUENCE [LARGE SCALE GENOMIC DNA]</scope>
    <source>
        <strain evidence="4">DAOM:BR144</strain>
    </source>
</reference>
<evidence type="ECO:0000313" key="4">
    <source>
        <dbReference type="Proteomes" id="UP000019132"/>
    </source>
</evidence>
<dbReference type="InterPro" id="IPR003877">
    <property type="entry name" value="SPRY_dom"/>
</dbReference>
<dbReference type="CDD" id="cd12885">
    <property type="entry name" value="SPRY_RanBP_like"/>
    <property type="match status" value="1"/>
</dbReference>
<dbReference type="VEuPathDB" id="FungiDB:PYU1_G004411"/>
<dbReference type="InterPro" id="IPR043136">
    <property type="entry name" value="B30.2/SPRY_sf"/>
</dbReference>
<dbReference type="Pfam" id="PF00622">
    <property type="entry name" value="SPRY"/>
    <property type="match status" value="1"/>
</dbReference>
<dbReference type="SMART" id="SM00449">
    <property type="entry name" value="SPRY"/>
    <property type="match status" value="1"/>
</dbReference>
<feature type="region of interest" description="Disordered" evidence="1">
    <location>
        <begin position="34"/>
        <end position="58"/>
    </location>
</feature>
<protein>
    <recommendedName>
        <fullName evidence="2">SPRY domain-containing protein</fullName>
    </recommendedName>
</protein>
<evidence type="ECO:0000259" key="2">
    <source>
        <dbReference type="SMART" id="SM00449"/>
    </source>
</evidence>
<dbReference type="InterPro" id="IPR050618">
    <property type="entry name" value="Ubq-SigPath_Reg"/>
</dbReference>
<evidence type="ECO:0000256" key="1">
    <source>
        <dbReference type="SAM" id="MobiDB-lite"/>
    </source>
</evidence>
<reference evidence="4" key="1">
    <citation type="journal article" date="2010" name="Genome Biol.">
        <title>Genome sequence of the necrotrophic plant pathogen Pythium ultimum reveals original pathogenicity mechanisms and effector repertoire.</title>
        <authorList>
            <person name="Levesque C.A."/>
            <person name="Brouwer H."/>
            <person name="Cano L."/>
            <person name="Hamilton J.P."/>
            <person name="Holt C."/>
            <person name="Huitema E."/>
            <person name="Raffaele S."/>
            <person name="Robideau G.P."/>
            <person name="Thines M."/>
            <person name="Win J."/>
            <person name="Zerillo M.M."/>
            <person name="Beakes G.W."/>
            <person name="Boore J.L."/>
            <person name="Busam D."/>
            <person name="Dumas B."/>
            <person name="Ferriera S."/>
            <person name="Fuerstenberg S.I."/>
            <person name="Gachon C.M."/>
            <person name="Gaulin E."/>
            <person name="Govers F."/>
            <person name="Grenville-Briggs L."/>
            <person name="Horner N."/>
            <person name="Hostetler J."/>
            <person name="Jiang R.H."/>
            <person name="Johnson J."/>
            <person name="Krajaejun T."/>
            <person name="Lin H."/>
            <person name="Meijer H.J."/>
            <person name="Moore B."/>
            <person name="Morris P."/>
            <person name="Phuntmart V."/>
            <person name="Puiu D."/>
            <person name="Shetty J."/>
            <person name="Stajich J.E."/>
            <person name="Tripathy S."/>
            <person name="Wawra S."/>
            <person name="van West P."/>
            <person name="Whitty B.R."/>
            <person name="Coutinho P.M."/>
            <person name="Henrissat B."/>
            <person name="Martin F."/>
            <person name="Thomas P.D."/>
            <person name="Tyler B.M."/>
            <person name="De Vries R.P."/>
            <person name="Kamoun S."/>
            <person name="Yandell M."/>
            <person name="Tisserat N."/>
            <person name="Buell C.R."/>
        </authorList>
    </citation>
    <scope>NUCLEOTIDE SEQUENCE</scope>
    <source>
        <strain evidence="4">DAOM:BR144</strain>
    </source>
</reference>